<protein>
    <submittedName>
        <fullName evidence="3">Uncharacterized protein</fullName>
    </submittedName>
</protein>
<dbReference type="OrthoDB" id="7250310at2759"/>
<dbReference type="GeneID" id="34613008"/>
<feature type="region of interest" description="Disordered" evidence="1">
    <location>
        <begin position="315"/>
        <end position="341"/>
    </location>
</feature>
<name>A0A1L9SGQ6_9EURO</name>
<accession>A0A1L9SGQ6</accession>
<dbReference type="AlphaFoldDB" id="A0A1L9SGQ6"/>
<reference evidence="4" key="1">
    <citation type="journal article" date="2017" name="Genome Biol.">
        <title>Comparative genomics reveals high biological diversity and specific adaptations in the industrially and medically important fungal genus Aspergillus.</title>
        <authorList>
            <person name="de Vries R.P."/>
            <person name="Riley R."/>
            <person name="Wiebenga A."/>
            <person name="Aguilar-Osorio G."/>
            <person name="Amillis S."/>
            <person name="Uchima C.A."/>
            <person name="Anderluh G."/>
            <person name="Asadollahi M."/>
            <person name="Askin M."/>
            <person name="Barry K."/>
            <person name="Battaglia E."/>
            <person name="Bayram O."/>
            <person name="Benocci T."/>
            <person name="Braus-Stromeyer S.A."/>
            <person name="Caldana C."/>
            <person name="Canovas D."/>
            <person name="Cerqueira G.C."/>
            <person name="Chen F."/>
            <person name="Chen W."/>
            <person name="Choi C."/>
            <person name="Clum A."/>
            <person name="Dos Santos R.A."/>
            <person name="Damasio A.R."/>
            <person name="Diallinas G."/>
            <person name="Emri T."/>
            <person name="Fekete E."/>
            <person name="Flipphi M."/>
            <person name="Freyberg S."/>
            <person name="Gallo A."/>
            <person name="Gournas C."/>
            <person name="Habgood R."/>
            <person name="Hainaut M."/>
            <person name="Harispe M.L."/>
            <person name="Henrissat B."/>
            <person name="Hilden K.S."/>
            <person name="Hope R."/>
            <person name="Hossain A."/>
            <person name="Karabika E."/>
            <person name="Karaffa L."/>
            <person name="Karanyi Z."/>
            <person name="Krasevec N."/>
            <person name="Kuo A."/>
            <person name="Kusch H."/>
            <person name="LaButti K."/>
            <person name="Lagendijk E.L."/>
            <person name="Lapidus A."/>
            <person name="Levasseur A."/>
            <person name="Lindquist E."/>
            <person name="Lipzen A."/>
            <person name="Logrieco A.F."/>
            <person name="MacCabe A."/>
            <person name="Maekelae M.R."/>
            <person name="Malavazi I."/>
            <person name="Melin P."/>
            <person name="Meyer V."/>
            <person name="Mielnichuk N."/>
            <person name="Miskei M."/>
            <person name="Molnar A.P."/>
            <person name="Mule G."/>
            <person name="Ngan C.Y."/>
            <person name="Orejas M."/>
            <person name="Orosz E."/>
            <person name="Ouedraogo J.P."/>
            <person name="Overkamp K.M."/>
            <person name="Park H.-S."/>
            <person name="Perrone G."/>
            <person name="Piumi F."/>
            <person name="Punt P.J."/>
            <person name="Ram A.F."/>
            <person name="Ramon A."/>
            <person name="Rauscher S."/>
            <person name="Record E."/>
            <person name="Riano-Pachon D.M."/>
            <person name="Robert V."/>
            <person name="Roehrig J."/>
            <person name="Ruller R."/>
            <person name="Salamov A."/>
            <person name="Salih N.S."/>
            <person name="Samson R.A."/>
            <person name="Sandor E."/>
            <person name="Sanguinetti M."/>
            <person name="Schuetze T."/>
            <person name="Sepcic K."/>
            <person name="Shelest E."/>
            <person name="Sherlock G."/>
            <person name="Sophianopoulou V."/>
            <person name="Squina F.M."/>
            <person name="Sun H."/>
            <person name="Susca A."/>
            <person name="Todd R.B."/>
            <person name="Tsang A."/>
            <person name="Unkles S.E."/>
            <person name="van de Wiele N."/>
            <person name="van Rossen-Uffink D."/>
            <person name="Oliveira J.V."/>
            <person name="Vesth T.C."/>
            <person name="Visser J."/>
            <person name="Yu J.-H."/>
            <person name="Zhou M."/>
            <person name="Andersen M.R."/>
            <person name="Archer D.B."/>
            <person name="Baker S.E."/>
            <person name="Benoit I."/>
            <person name="Brakhage A.A."/>
            <person name="Braus G.H."/>
            <person name="Fischer R."/>
            <person name="Frisvad J.C."/>
            <person name="Goldman G.H."/>
            <person name="Houbraken J."/>
            <person name="Oakley B."/>
            <person name="Pocsi I."/>
            <person name="Scazzocchio C."/>
            <person name="Seiboth B."/>
            <person name="vanKuyk P.A."/>
            <person name="Wortman J."/>
            <person name="Dyer P.S."/>
            <person name="Grigoriev I.V."/>
        </authorList>
    </citation>
    <scope>NUCLEOTIDE SEQUENCE [LARGE SCALE GENOMIC DNA]</scope>
    <source>
        <strain evidence="4">CBS 506.65</strain>
    </source>
</reference>
<keyword evidence="2" id="KW-0812">Transmembrane</keyword>
<dbReference type="PANTHER" id="PTHR37157">
    <property type="entry name" value="PRION-LIKE-(Q/N-RICH) DOMAIN-BEARING PROTEIN 25"/>
    <property type="match status" value="1"/>
</dbReference>
<evidence type="ECO:0000313" key="4">
    <source>
        <dbReference type="Proteomes" id="UP000184188"/>
    </source>
</evidence>
<dbReference type="PANTHER" id="PTHR37157:SF4">
    <property type="entry name" value="EB DOMAIN-CONTAINING PROTEIN"/>
    <property type="match status" value="1"/>
</dbReference>
<dbReference type="VEuPathDB" id="FungiDB:ASPZODRAFT_16186"/>
<dbReference type="RefSeq" id="XP_022580930.1">
    <property type="nucleotide sequence ID" value="XM_022726544.1"/>
</dbReference>
<dbReference type="Proteomes" id="UP000184188">
    <property type="component" value="Unassembled WGS sequence"/>
</dbReference>
<feature type="compositionally biased region" description="Polar residues" evidence="1">
    <location>
        <begin position="385"/>
        <end position="397"/>
    </location>
</feature>
<feature type="region of interest" description="Disordered" evidence="1">
    <location>
        <begin position="377"/>
        <end position="397"/>
    </location>
</feature>
<keyword evidence="2" id="KW-1133">Transmembrane helix</keyword>
<sequence length="1024" mass="112659">MTSQVAISLDTDHLTPLRVSLDRILSTKLAEITFAQIVDGIPIEQTDTRWLFGYDPNISGRQAPSDSALEEVVKWRSQFQVESLEIASDMVQGYQKTVKGTREFHLYLIGMIAVSLHTAASLLFTYTNNPPYKRPQPQSFDLFPIPGIPGFSDSQEMPPMSLPEDPTYLFHVDYTLHKQYPMGVADMVGYWAEYRVLGGVVLFDWKSQEIGDVYFHPSAGFRVFRLSEVQMEQFISFCLGDNSPSPFPMTAERQALRIYRDDTFDLHIFRAKYERNRPDETLTQQLQDVHSPASHLQAFSRFLGCRDCFPASQLATAQGNTRAPDRSRAERDNRGDDDSDEDAGFRLVTIRQAAEECALRKRREYLAMMLVVVSPGPLPAPRQPPSFNSPSETPSRLHWTTSFPSTDPISGQSKCCPVGTMFDGHACVLGIPSCPTDYDLRDGKCVATFDLLCPPGSSLQGEYCLSNDLPKCPEPAQWDGSACVVGAAFCPPGYEPKENTCISAELPRCPEPHTYYQGMCIDKKPPVCPGGMMLNDGHCASLEPPRCPPETKFNDLNHLCTSLTAPFCPPGSKMDQGDCISDMPPVCPKDSVYSAVQGLCISPVGLSCEEGYRLDPTTNNCTHEDQPACPAGLAFSYNQDLGSGRCCPAQMTWNGNTCVRKPGPDGCFEGRGARPRGLLSGPKCRPGFSVGDGICIHSERPRCGHDHQYDRERRLCVRNIKPECEDKRTVLQGNVCVHKTLGPTCPKDFALKDNLCISTTDSPDCVDGSYRKGHVCVASVAPGCPSDTFLVNNHCVSTHKPVCREGSMPDGKGSCMTSVKPECPDGQTVTTDGCLVGTPRCHGDTVYDRKDQVCVDRKDPDCPPGYHWTKDDNKCVSDTLADCQEGYTRRQNGQCESDKQPECPVPHTHWDRDRQKCVGDSPVCPPGQHFDGISACVLDLPPDCPQGFSLRDHKCFADKGPVCQPNTQFNKHSGVCEAMLEPECPPGSSFVQGRCALISGDCINFQFCPPLGALMPGMLVQSSP</sequence>
<dbReference type="EMBL" id="KV878342">
    <property type="protein sequence ID" value="OJJ46420.1"/>
    <property type="molecule type" value="Genomic_DNA"/>
</dbReference>
<keyword evidence="2" id="KW-0472">Membrane</keyword>
<keyword evidence="4" id="KW-1185">Reference proteome</keyword>
<evidence type="ECO:0000256" key="2">
    <source>
        <dbReference type="SAM" id="Phobius"/>
    </source>
</evidence>
<organism evidence="3 4">
    <name type="scientific">Penicilliopsis zonata CBS 506.65</name>
    <dbReference type="NCBI Taxonomy" id="1073090"/>
    <lineage>
        <taxon>Eukaryota</taxon>
        <taxon>Fungi</taxon>
        <taxon>Dikarya</taxon>
        <taxon>Ascomycota</taxon>
        <taxon>Pezizomycotina</taxon>
        <taxon>Eurotiomycetes</taxon>
        <taxon>Eurotiomycetidae</taxon>
        <taxon>Eurotiales</taxon>
        <taxon>Aspergillaceae</taxon>
        <taxon>Penicilliopsis</taxon>
    </lineage>
</organism>
<evidence type="ECO:0000256" key="1">
    <source>
        <dbReference type="SAM" id="MobiDB-lite"/>
    </source>
</evidence>
<evidence type="ECO:0000313" key="3">
    <source>
        <dbReference type="EMBL" id="OJJ46420.1"/>
    </source>
</evidence>
<gene>
    <name evidence="3" type="ORF">ASPZODRAFT_16186</name>
</gene>
<dbReference type="STRING" id="1073090.A0A1L9SGQ6"/>
<feature type="transmembrane region" description="Helical" evidence="2">
    <location>
        <begin position="104"/>
        <end position="126"/>
    </location>
</feature>
<feature type="compositionally biased region" description="Basic and acidic residues" evidence="1">
    <location>
        <begin position="323"/>
        <end position="336"/>
    </location>
</feature>
<proteinExistence type="predicted"/>